<keyword evidence="2 6" id="KW-0808">Transferase</keyword>
<evidence type="ECO:0000313" key="9">
    <source>
        <dbReference type="Proteomes" id="UP000054408"/>
    </source>
</evidence>
<evidence type="ECO:0000256" key="6">
    <source>
        <dbReference type="RuleBase" id="RU366032"/>
    </source>
</evidence>
<organism evidence="8 9">
    <name type="scientific">Thecamonas trahens ATCC 50062</name>
    <dbReference type="NCBI Taxonomy" id="461836"/>
    <lineage>
        <taxon>Eukaryota</taxon>
        <taxon>Apusozoa</taxon>
        <taxon>Apusomonadida</taxon>
        <taxon>Apusomonadidae</taxon>
        <taxon>Thecamonas</taxon>
    </lineage>
</organism>
<dbReference type="GO" id="GO:0005759">
    <property type="term" value="C:mitochondrial matrix"/>
    <property type="evidence" value="ECO:0007669"/>
    <property type="project" value="UniProtKB-SubCell"/>
</dbReference>
<keyword evidence="4 6" id="KW-0418">Kinase</keyword>
<evidence type="ECO:0000256" key="1">
    <source>
        <dbReference type="ARBA" id="ARBA00022553"/>
    </source>
</evidence>
<dbReference type="AlphaFoldDB" id="A0A0L0D7F6"/>
<reference evidence="8 9" key="1">
    <citation type="submission" date="2010-05" db="EMBL/GenBank/DDBJ databases">
        <title>The Genome Sequence of Thecamonas trahens ATCC 50062.</title>
        <authorList>
            <consortium name="The Broad Institute Genome Sequencing Platform"/>
            <person name="Russ C."/>
            <person name="Cuomo C."/>
            <person name="Shea T."/>
            <person name="Young S.K."/>
            <person name="Zeng Q."/>
            <person name="Koehrsen M."/>
            <person name="Haas B."/>
            <person name="Borodovsky M."/>
            <person name="Guigo R."/>
            <person name="Alvarado L."/>
            <person name="Berlin A."/>
            <person name="Bochicchio J."/>
            <person name="Borenstein D."/>
            <person name="Chapman S."/>
            <person name="Chen Z."/>
            <person name="Freedman E."/>
            <person name="Gellesch M."/>
            <person name="Goldberg J."/>
            <person name="Griggs A."/>
            <person name="Gujja S."/>
            <person name="Heilman E."/>
            <person name="Heiman D."/>
            <person name="Hepburn T."/>
            <person name="Howarth C."/>
            <person name="Jen D."/>
            <person name="Larson L."/>
            <person name="Mehta T."/>
            <person name="Park D."/>
            <person name="Pearson M."/>
            <person name="Roberts A."/>
            <person name="Saif S."/>
            <person name="Shenoy N."/>
            <person name="Sisk P."/>
            <person name="Stolte C."/>
            <person name="Sykes S."/>
            <person name="Thomson T."/>
            <person name="Walk T."/>
            <person name="White J."/>
            <person name="Yandava C."/>
            <person name="Burger G."/>
            <person name="Gray M.W."/>
            <person name="Holland P.W.H."/>
            <person name="King N."/>
            <person name="Lang F.B.F."/>
            <person name="Roger A.J."/>
            <person name="Ruiz-Trillo I."/>
            <person name="Lander E."/>
            <person name="Nusbaum C."/>
        </authorList>
    </citation>
    <scope>NUCLEOTIDE SEQUENCE [LARGE SCALE GENOMIC DNA]</scope>
    <source>
        <strain evidence="8 9">ATCC 50062</strain>
    </source>
</reference>
<dbReference type="RefSeq" id="XP_013758903.1">
    <property type="nucleotide sequence ID" value="XM_013903449.1"/>
</dbReference>
<evidence type="ECO:0000259" key="7">
    <source>
        <dbReference type="Pfam" id="PF10436"/>
    </source>
</evidence>
<keyword evidence="3 6" id="KW-0547">Nucleotide-binding</keyword>
<evidence type="ECO:0000256" key="3">
    <source>
        <dbReference type="ARBA" id="ARBA00022741"/>
    </source>
</evidence>
<dbReference type="GO" id="GO:0010906">
    <property type="term" value="P:regulation of glucose metabolic process"/>
    <property type="evidence" value="ECO:0007669"/>
    <property type="project" value="TreeGrafter"/>
</dbReference>
<dbReference type="SUPFAM" id="SSF69012">
    <property type="entry name" value="alpha-ketoacid dehydrogenase kinase, N-terminal domain"/>
    <property type="match status" value="1"/>
</dbReference>
<dbReference type="PANTHER" id="PTHR11947">
    <property type="entry name" value="PYRUVATE DEHYDROGENASE KINASE"/>
    <property type="match status" value="1"/>
</dbReference>
<dbReference type="GO" id="GO:0004740">
    <property type="term" value="F:pyruvate dehydrogenase (acetyl-transferring) kinase activity"/>
    <property type="evidence" value="ECO:0007669"/>
    <property type="project" value="TreeGrafter"/>
</dbReference>
<dbReference type="EMBL" id="GL349450">
    <property type="protein sequence ID" value="KNC48120.1"/>
    <property type="molecule type" value="Genomic_DNA"/>
</dbReference>
<evidence type="ECO:0000256" key="5">
    <source>
        <dbReference type="ARBA" id="ARBA00022840"/>
    </source>
</evidence>
<dbReference type="OrthoDB" id="407390at2759"/>
<sequence length="263" mass="29734">MVAGKEVDSGSAPADLHPEVVDEAVTVSKRKIITADAFYDQTVRRYAAKKLRNFSINEMVGHSREPSVANILSSANFISRQLPIRLAKRIFEMQALPWLVLQNPHIYRVFELYSSSFEAIRKFEGRINDVATNEHFCETLSKALRENLPVVELLGQGVREAMQVVSRRSLHIDSFLDNMLASRITQRVMAEQHLTLRGMVDDEWRGVIHLKCSPYSRFLATTARVTEQCIQHYGVAPRVEFSGSTDIKFPFIPPTSSTLPPSC</sequence>
<proteinExistence type="inferred from homology"/>
<dbReference type="GeneID" id="25569721"/>
<comment type="subcellular location">
    <subcellularLocation>
        <location evidence="6">Mitochondrion matrix</location>
    </subcellularLocation>
</comment>
<protein>
    <recommendedName>
        <fullName evidence="6">Protein-serine/threonine kinase</fullName>
        <ecNumber evidence="6">2.7.11.-</ecNumber>
    </recommendedName>
</protein>
<dbReference type="GO" id="GO:0005524">
    <property type="term" value="F:ATP binding"/>
    <property type="evidence" value="ECO:0007669"/>
    <property type="project" value="UniProtKB-UniRule"/>
</dbReference>
<gene>
    <name evidence="8" type="ORF">AMSG_11806</name>
</gene>
<dbReference type="PANTHER" id="PTHR11947:SF20">
    <property type="entry name" value="[3-METHYL-2-OXOBUTANOATE DEHYDROGENASE [LIPOAMIDE]] KINASE, MITOCHONDRIAL"/>
    <property type="match status" value="1"/>
</dbReference>
<dbReference type="InterPro" id="IPR018955">
    <property type="entry name" value="BCDHK/PDK_N"/>
</dbReference>
<keyword evidence="6" id="KW-0496">Mitochondrion</keyword>
<feature type="domain" description="Branched-chain alpha-ketoacid dehydrogenase kinase/Pyruvate dehydrogenase kinase N-terminal" evidence="7">
    <location>
        <begin position="54"/>
        <end position="208"/>
    </location>
</feature>
<accession>A0A0L0D7F6</accession>
<dbReference type="eggNOG" id="KOG0787">
    <property type="taxonomic scope" value="Eukaryota"/>
</dbReference>
<dbReference type="Proteomes" id="UP000054408">
    <property type="component" value="Unassembled WGS sequence"/>
</dbReference>
<keyword evidence="5 6" id="KW-0067">ATP-binding</keyword>
<evidence type="ECO:0000313" key="8">
    <source>
        <dbReference type="EMBL" id="KNC48120.1"/>
    </source>
</evidence>
<dbReference type="Pfam" id="PF10436">
    <property type="entry name" value="BCDHK_Adom3"/>
    <property type="match status" value="1"/>
</dbReference>
<name>A0A0L0D7F6_THETB</name>
<dbReference type="Gene3D" id="1.20.140.20">
    <property type="entry name" value="Alpha-ketoacid/pyruvate dehydrogenase kinase, N-terminal domain"/>
    <property type="match status" value="1"/>
</dbReference>
<dbReference type="InterPro" id="IPR036784">
    <property type="entry name" value="AK/P_DHK_N_sf"/>
</dbReference>
<evidence type="ECO:0000256" key="4">
    <source>
        <dbReference type="ARBA" id="ARBA00022777"/>
    </source>
</evidence>
<keyword evidence="9" id="KW-1185">Reference proteome</keyword>
<dbReference type="EC" id="2.7.11.-" evidence="6"/>
<comment type="similarity">
    <text evidence="6">Belongs to the PDK/BCKDK protein kinase family.</text>
</comment>
<evidence type="ECO:0000256" key="2">
    <source>
        <dbReference type="ARBA" id="ARBA00022679"/>
    </source>
</evidence>
<dbReference type="InterPro" id="IPR039028">
    <property type="entry name" value="BCKD/PDK"/>
</dbReference>
<dbReference type="STRING" id="461836.A0A0L0D7F6"/>
<keyword evidence="1" id="KW-0597">Phosphoprotein</keyword>